<comment type="caution">
    <text evidence="1">The sequence shown here is derived from an EMBL/GenBank/DDBJ whole genome shotgun (WGS) entry which is preliminary data.</text>
</comment>
<accession>A0ABU6RNY0</accession>
<keyword evidence="2" id="KW-1185">Reference proteome</keyword>
<gene>
    <name evidence="1" type="ORF">PIB30_071595</name>
</gene>
<protein>
    <submittedName>
        <fullName evidence="1">Uncharacterized protein</fullName>
    </submittedName>
</protein>
<evidence type="ECO:0000313" key="2">
    <source>
        <dbReference type="Proteomes" id="UP001341840"/>
    </source>
</evidence>
<proteinExistence type="predicted"/>
<feature type="non-terminal residue" evidence="1">
    <location>
        <position position="1"/>
    </location>
</feature>
<dbReference type="EMBL" id="JASCZI010031038">
    <property type="protein sequence ID" value="MED6125740.1"/>
    <property type="molecule type" value="Genomic_DNA"/>
</dbReference>
<dbReference type="Proteomes" id="UP001341840">
    <property type="component" value="Unassembled WGS sequence"/>
</dbReference>
<organism evidence="1 2">
    <name type="scientific">Stylosanthes scabra</name>
    <dbReference type="NCBI Taxonomy" id="79078"/>
    <lineage>
        <taxon>Eukaryota</taxon>
        <taxon>Viridiplantae</taxon>
        <taxon>Streptophyta</taxon>
        <taxon>Embryophyta</taxon>
        <taxon>Tracheophyta</taxon>
        <taxon>Spermatophyta</taxon>
        <taxon>Magnoliopsida</taxon>
        <taxon>eudicotyledons</taxon>
        <taxon>Gunneridae</taxon>
        <taxon>Pentapetalae</taxon>
        <taxon>rosids</taxon>
        <taxon>fabids</taxon>
        <taxon>Fabales</taxon>
        <taxon>Fabaceae</taxon>
        <taxon>Papilionoideae</taxon>
        <taxon>50 kb inversion clade</taxon>
        <taxon>dalbergioids sensu lato</taxon>
        <taxon>Dalbergieae</taxon>
        <taxon>Pterocarpus clade</taxon>
        <taxon>Stylosanthes</taxon>
    </lineage>
</organism>
<evidence type="ECO:0000313" key="1">
    <source>
        <dbReference type="EMBL" id="MED6125740.1"/>
    </source>
</evidence>
<name>A0ABU6RNY0_9FABA</name>
<reference evidence="1 2" key="1">
    <citation type="journal article" date="2023" name="Plants (Basel)">
        <title>Bridging the Gap: Combining Genomics and Transcriptomics Approaches to Understand Stylosanthes scabra, an Orphan Legume from the Brazilian Caatinga.</title>
        <authorList>
            <person name="Ferreira-Neto J.R.C."/>
            <person name="da Silva M.D."/>
            <person name="Binneck E."/>
            <person name="de Melo N.F."/>
            <person name="da Silva R.H."/>
            <person name="de Melo A.L.T.M."/>
            <person name="Pandolfi V."/>
            <person name="Bustamante F.O."/>
            <person name="Brasileiro-Vidal A.C."/>
            <person name="Benko-Iseppon A.M."/>
        </authorList>
    </citation>
    <scope>NUCLEOTIDE SEQUENCE [LARGE SCALE GENOMIC DNA]</scope>
    <source>
        <tissue evidence="1">Leaves</tissue>
    </source>
</reference>
<sequence>DPHQFFKIRRGSAESTQKDGTGWFGVATIFARKEPCLNLFRVVVGCGKTTDA</sequence>